<dbReference type="Gene3D" id="1.20.5.4130">
    <property type="match status" value="1"/>
</dbReference>
<evidence type="ECO:0000259" key="7">
    <source>
        <dbReference type="Pfam" id="PF25019"/>
    </source>
</evidence>
<feature type="domain" description="R13L1/DRL21-like LRR repeat region" evidence="7">
    <location>
        <begin position="399"/>
        <end position="527"/>
    </location>
</feature>
<dbReference type="GO" id="GO:0000166">
    <property type="term" value="F:nucleotide binding"/>
    <property type="evidence" value="ECO:0007669"/>
    <property type="project" value="UniProtKB-KW"/>
</dbReference>
<dbReference type="InterPro" id="IPR032675">
    <property type="entry name" value="LRR_dom_sf"/>
</dbReference>
<dbReference type="Gene3D" id="3.80.10.10">
    <property type="entry name" value="Ribonuclease Inhibitor"/>
    <property type="match status" value="4"/>
</dbReference>
<evidence type="ECO:0000256" key="1">
    <source>
        <dbReference type="ARBA" id="ARBA00022737"/>
    </source>
</evidence>
<dbReference type="OrthoDB" id="773208at2759"/>
<dbReference type="Pfam" id="PF18052">
    <property type="entry name" value="Rx_N"/>
    <property type="match status" value="1"/>
</dbReference>
<dbReference type="GO" id="GO:0006952">
    <property type="term" value="P:defense response"/>
    <property type="evidence" value="ECO:0007669"/>
    <property type="project" value="UniProtKB-KW"/>
</dbReference>
<proteinExistence type="predicted"/>
<organism evidence="8 9">
    <name type="scientific">Mikania micrantha</name>
    <name type="common">bitter vine</name>
    <dbReference type="NCBI Taxonomy" id="192012"/>
    <lineage>
        <taxon>Eukaryota</taxon>
        <taxon>Viridiplantae</taxon>
        <taxon>Streptophyta</taxon>
        <taxon>Embryophyta</taxon>
        <taxon>Tracheophyta</taxon>
        <taxon>Spermatophyta</taxon>
        <taxon>Magnoliopsida</taxon>
        <taxon>eudicotyledons</taxon>
        <taxon>Gunneridae</taxon>
        <taxon>Pentapetalae</taxon>
        <taxon>asterids</taxon>
        <taxon>campanulids</taxon>
        <taxon>Asterales</taxon>
        <taxon>Asteraceae</taxon>
        <taxon>Asteroideae</taxon>
        <taxon>Heliantheae alliance</taxon>
        <taxon>Eupatorieae</taxon>
        <taxon>Mikania</taxon>
    </lineage>
</organism>
<dbReference type="PANTHER" id="PTHR47186:SF42">
    <property type="entry name" value="DISEASE RESISTANCE RPP13-LIKE PROTEIN 1"/>
    <property type="match status" value="1"/>
</dbReference>
<name>A0A5N6PJ08_9ASTR</name>
<evidence type="ECO:0000256" key="3">
    <source>
        <dbReference type="ARBA" id="ARBA00022821"/>
    </source>
</evidence>
<accession>A0A5N6PJ08</accession>
<dbReference type="Pfam" id="PF23598">
    <property type="entry name" value="LRR_14"/>
    <property type="match status" value="1"/>
</dbReference>
<feature type="domain" description="Disease resistance R13L4/SHOC-2-like LRR" evidence="6">
    <location>
        <begin position="217"/>
        <end position="313"/>
    </location>
</feature>
<sequence length="803" mass="92099">MGDVAFRAVVNDLYQRLVSKVIKELALLWGLEDNISTLKNDFDQIKADLEDAEETPMIIKEKAQELCLKRLRSALLMIENLLQDFWTEPLLCRLYKERGIIDRVRTFFCYKHNQLMFRFRIAHRIKAIRKKLEELDYKRSSNTPRKTTHIDMGFESHMPDRETSSRMHDSSIIFGRNEEAEMPGMDDVIIPDEALHLSSSFTEFQFSTQDLGKPTSLRSILVFEKEYKWNNYQNFRHVYLRVLYLHGILLRTLPESIFKLKHLKYLNLSKSNIEVIPESIKYLQNLQVLVLSCCDNLYELPESICHLKLLTYLNLSESSIVVLPESITNLHSLQSLILSLCRNLYKLPEQLGCMRKLHHLHIYGCNSLRYLPLRINELTSLRILSWFPVCDDHICGAKIEELGNLNLIEGELEILGLQNVKGGLSEAKSANLSCKRNLVHLGLNWSHTKMFDNDKQVLEGDKQVLEGLEPNRLLKILKISGYEGNIISPSWMANLRNLVEIQLYWCKNCEHLPPTLVRLPNLKVIKMMLMDSLKCFHDEKEEIMFLSLQELDISMCESLVFLPTNIPKLKILTIRSCDNLVSLACSFPNLEVLKVTKCKELGSLPDNLLKLKNLYLNGCNKILSLPKDIQSFKDLKELVILGCKHLSEKCKKDKGEDWSKISHIPDIEIECAAAAFAASASASFTAACCYLTFTSVIGMPGNESQLDQPLLDPLTYDRRISKSLIPSDETENHHLVLTVPLTGNSFQADREEITKNHSASSELPDRSAQLGKPLKPDHSKQHSQRDRVRPRLMTKGGERTVDL</sequence>
<dbReference type="Pfam" id="PF25019">
    <property type="entry name" value="LRR_R13L1-DRL21"/>
    <property type="match status" value="1"/>
</dbReference>
<evidence type="ECO:0000259" key="6">
    <source>
        <dbReference type="Pfam" id="PF23598"/>
    </source>
</evidence>
<dbReference type="InterPro" id="IPR041118">
    <property type="entry name" value="Rx_N"/>
</dbReference>
<dbReference type="InterPro" id="IPR055414">
    <property type="entry name" value="LRR_R13L4/SHOC2-like"/>
</dbReference>
<evidence type="ECO:0000256" key="4">
    <source>
        <dbReference type="SAM" id="MobiDB-lite"/>
    </source>
</evidence>
<evidence type="ECO:0000313" key="9">
    <source>
        <dbReference type="Proteomes" id="UP000326396"/>
    </source>
</evidence>
<feature type="domain" description="Disease resistance N-terminal" evidence="5">
    <location>
        <begin position="9"/>
        <end position="93"/>
    </location>
</feature>
<comment type="caution">
    <text evidence="8">The sequence shown here is derived from an EMBL/GenBank/DDBJ whole genome shotgun (WGS) entry which is preliminary data.</text>
</comment>
<keyword evidence="9" id="KW-1185">Reference proteome</keyword>
<feature type="region of interest" description="Disordered" evidence="4">
    <location>
        <begin position="754"/>
        <end position="803"/>
    </location>
</feature>
<feature type="compositionally biased region" description="Basic and acidic residues" evidence="4">
    <location>
        <begin position="774"/>
        <end position="789"/>
    </location>
</feature>
<reference evidence="8 9" key="1">
    <citation type="submission" date="2019-05" db="EMBL/GenBank/DDBJ databases">
        <title>Mikania micrantha, genome provides insights into the molecular mechanism of rapid growth.</title>
        <authorList>
            <person name="Liu B."/>
        </authorList>
    </citation>
    <scope>NUCLEOTIDE SEQUENCE [LARGE SCALE GENOMIC DNA]</scope>
    <source>
        <strain evidence="8">NLD-2019</strain>
        <tissue evidence="8">Leaf</tissue>
    </source>
</reference>
<keyword evidence="2" id="KW-0547">Nucleotide-binding</keyword>
<keyword evidence="3" id="KW-0611">Plant defense</keyword>
<evidence type="ECO:0000256" key="2">
    <source>
        <dbReference type="ARBA" id="ARBA00022741"/>
    </source>
</evidence>
<protein>
    <submittedName>
        <fullName evidence="8">Uncharacterized protein</fullName>
    </submittedName>
</protein>
<keyword evidence="1" id="KW-0677">Repeat</keyword>
<dbReference type="SUPFAM" id="SSF52058">
    <property type="entry name" value="L domain-like"/>
    <property type="match status" value="1"/>
</dbReference>
<dbReference type="InterPro" id="IPR056789">
    <property type="entry name" value="LRR_R13L1-DRL21"/>
</dbReference>
<gene>
    <name evidence="8" type="ORF">E3N88_09400</name>
</gene>
<evidence type="ECO:0000259" key="5">
    <source>
        <dbReference type="Pfam" id="PF18052"/>
    </source>
</evidence>
<dbReference type="EMBL" id="SZYD01000004">
    <property type="protein sequence ID" value="KAD6454694.1"/>
    <property type="molecule type" value="Genomic_DNA"/>
</dbReference>
<evidence type="ECO:0000313" key="8">
    <source>
        <dbReference type="EMBL" id="KAD6454694.1"/>
    </source>
</evidence>
<dbReference type="AlphaFoldDB" id="A0A5N6PJ08"/>
<dbReference type="Proteomes" id="UP000326396">
    <property type="component" value="Linkage Group LG12"/>
</dbReference>
<dbReference type="PANTHER" id="PTHR47186">
    <property type="entry name" value="LEUCINE-RICH REPEAT-CONTAINING PROTEIN 57"/>
    <property type="match status" value="1"/>
</dbReference>